<dbReference type="GO" id="GO:0003700">
    <property type="term" value="F:DNA-binding transcription factor activity"/>
    <property type="evidence" value="ECO:0007669"/>
    <property type="project" value="InterPro"/>
</dbReference>
<dbReference type="EMBL" id="VUNN01000030">
    <property type="protein sequence ID" value="MSU07211.1"/>
    <property type="molecule type" value="Genomic_DNA"/>
</dbReference>
<dbReference type="SUPFAM" id="SSF46955">
    <property type="entry name" value="Putative DNA-binding domain"/>
    <property type="match status" value="1"/>
</dbReference>
<comment type="caution">
    <text evidence="6">The sequence shown here is derived from an EMBL/GenBank/DDBJ whole genome shotgun (WGS) entry which is preliminary data.</text>
</comment>
<reference evidence="6 7" key="1">
    <citation type="submission" date="2019-08" db="EMBL/GenBank/DDBJ databases">
        <title>In-depth cultivation of the pig gut microbiome towards novel bacterial diversity and tailored functional studies.</title>
        <authorList>
            <person name="Wylensek D."/>
            <person name="Hitch T.C.A."/>
            <person name="Clavel T."/>
        </authorList>
    </citation>
    <scope>NUCLEOTIDE SEQUENCE [LARGE SCALE GENOMIC DNA]</scope>
    <source>
        <strain evidence="6 7">NM-380-WT-3C1</strain>
    </source>
</reference>
<feature type="domain" description="HTH merR-type" evidence="5">
    <location>
        <begin position="32"/>
        <end position="102"/>
    </location>
</feature>
<keyword evidence="7" id="KW-1185">Reference proteome</keyword>
<keyword evidence="2" id="KW-0805">Transcription regulation</keyword>
<dbReference type="RefSeq" id="WP_154426770.1">
    <property type="nucleotide sequence ID" value="NZ_VUNN01000030.1"/>
</dbReference>
<dbReference type="AlphaFoldDB" id="A0A7X2PE19"/>
<organism evidence="6 7">
    <name type="scientific">Bullifex porci</name>
    <dbReference type="NCBI Taxonomy" id="2606638"/>
    <lineage>
        <taxon>Bacteria</taxon>
        <taxon>Pseudomonadati</taxon>
        <taxon>Spirochaetota</taxon>
        <taxon>Spirochaetia</taxon>
        <taxon>Spirochaetales</taxon>
        <taxon>Spirochaetaceae</taxon>
        <taxon>Bullifex</taxon>
    </lineage>
</organism>
<evidence type="ECO:0000256" key="4">
    <source>
        <dbReference type="ARBA" id="ARBA00023163"/>
    </source>
</evidence>
<dbReference type="PANTHER" id="PTHR30204:SF69">
    <property type="entry name" value="MERR-FAMILY TRANSCRIPTIONAL REGULATOR"/>
    <property type="match status" value="1"/>
</dbReference>
<name>A0A7X2PE19_9SPIO</name>
<keyword evidence="3" id="KW-0238">DNA-binding</keyword>
<dbReference type="Gene3D" id="1.10.1660.10">
    <property type="match status" value="1"/>
</dbReference>
<protein>
    <submittedName>
        <fullName evidence="6">MerR family transcriptional regulator</fullName>
    </submittedName>
</protein>
<dbReference type="InterPro" id="IPR000551">
    <property type="entry name" value="MerR-type_HTH_dom"/>
</dbReference>
<dbReference type="InterPro" id="IPR047057">
    <property type="entry name" value="MerR_fam"/>
</dbReference>
<evidence type="ECO:0000259" key="5">
    <source>
        <dbReference type="PROSITE" id="PS50937"/>
    </source>
</evidence>
<evidence type="ECO:0000313" key="6">
    <source>
        <dbReference type="EMBL" id="MSU07211.1"/>
    </source>
</evidence>
<dbReference type="Pfam" id="PF13411">
    <property type="entry name" value="MerR_1"/>
    <property type="match status" value="1"/>
</dbReference>
<dbReference type="PROSITE" id="PS50937">
    <property type="entry name" value="HTH_MERR_2"/>
    <property type="match status" value="1"/>
</dbReference>
<evidence type="ECO:0000256" key="3">
    <source>
        <dbReference type="ARBA" id="ARBA00023125"/>
    </source>
</evidence>
<evidence type="ECO:0000313" key="7">
    <source>
        <dbReference type="Proteomes" id="UP000460549"/>
    </source>
</evidence>
<keyword evidence="4" id="KW-0804">Transcription</keyword>
<dbReference type="CDD" id="cd01109">
    <property type="entry name" value="HTH_YyaN"/>
    <property type="match status" value="1"/>
</dbReference>
<sequence>MTNKEKSDAEIIKELDSIIENGISIDYDTKPKYTVKELSKKLGLSSHTIRFYDKEHLFPFVKRDVSNDERLFSDADWAFGKLIKCLRQIGLSIHDCRLFILDTLIGDDTVKERLLILVNLQASLRKQIHELQEAERDLQYKIRFFSLTCDLLVGPKIQLGGFFHESKGRGSQTRAS</sequence>
<dbReference type="InterPro" id="IPR009061">
    <property type="entry name" value="DNA-bd_dom_put_sf"/>
</dbReference>
<keyword evidence="1" id="KW-0678">Repressor</keyword>
<dbReference type="GO" id="GO:0003677">
    <property type="term" value="F:DNA binding"/>
    <property type="evidence" value="ECO:0007669"/>
    <property type="project" value="UniProtKB-KW"/>
</dbReference>
<accession>A0A7X2PE19</accession>
<dbReference type="SMART" id="SM00422">
    <property type="entry name" value="HTH_MERR"/>
    <property type="match status" value="1"/>
</dbReference>
<evidence type="ECO:0000256" key="2">
    <source>
        <dbReference type="ARBA" id="ARBA00023015"/>
    </source>
</evidence>
<proteinExistence type="predicted"/>
<dbReference type="PANTHER" id="PTHR30204">
    <property type="entry name" value="REDOX-CYCLING DRUG-SENSING TRANSCRIPTIONAL ACTIVATOR SOXR"/>
    <property type="match status" value="1"/>
</dbReference>
<gene>
    <name evidence="6" type="ORF">FYJ80_10610</name>
</gene>
<dbReference type="Proteomes" id="UP000460549">
    <property type="component" value="Unassembled WGS sequence"/>
</dbReference>
<evidence type="ECO:0000256" key="1">
    <source>
        <dbReference type="ARBA" id="ARBA00022491"/>
    </source>
</evidence>